<comment type="caution">
    <text evidence="1">The sequence shown here is derived from an EMBL/GenBank/DDBJ whole genome shotgun (WGS) entry which is preliminary data.</text>
</comment>
<proteinExistence type="predicted"/>
<dbReference type="Proteomes" id="UP000005615">
    <property type="component" value="Unassembled WGS sequence"/>
</dbReference>
<sequence length="43" mass="4599">MCHVDCAPISAISHCFCGFEAKSDGSKRGFCAILVRVSANMVH</sequence>
<protein>
    <submittedName>
        <fullName evidence="1">Uncharacterized protein</fullName>
    </submittedName>
</protein>
<dbReference type="EMBL" id="AEIG01000048">
    <property type="protein sequence ID" value="EGG29519.1"/>
    <property type="molecule type" value="Genomic_DNA"/>
</dbReference>
<name>F3L2E6_9GAMM</name>
<gene>
    <name evidence="1" type="ORF">IMCC3088_1713</name>
</gene>
<dbReference type="STRING" id="2518989.IMCC3088_1713"/>
<accession>F3L2E6</accession>
<keyword evidence="2" id="KW-1185">Reference proteome</keyword>
<organism evidence="1 2">
    <name type="scientific">Aequoribacter fuscus</name>
    <dbReference type="NCBI Taxonomy" id="2518989"/>
    <lineage>
        <taxon>Bacteria</taxon>
        <taxon>Pseudomonadati</taxon>
        <taxon>Pseudomonadota</taxon>
        <taxon>Gammaproteobacteria</taxon>
        <taxon>Cellvibrionales</taxon>
        <taxon>Halieaceae</taxon>
        <taxon>Aequoribacter</taxon>
    </lineage>
</organism>
<dbReference type="AlphaFoldDB" id="F3L2E6"/>
<evidence type="ECO:0000313" key="1">
    <source>
        <dbReference type="EMBL" id="EGG29519.1"/>
    </source>
</evidence>
<evidence type="ECO:0000313" key="2">
    <source>
        <dbReference type="Proteomes" id="UP000005615"/>
    </source>
</evidence>
<reference evidence="1 2" key="1">
    <citation type="journal article" date="2011" name="J. Bacteriol.">
        <title>Genome sequence of strain IMCC3088, a proteorhodopsin-containing marine bacterium belonging to the OM60/NOR5 clade.</title>
        <authorList>
            <person name="Jang Y."/>
            <person name="Oh H.M."/>
            <person name="Kang I."/>
            <person name="Lee K."/>
            <person name="Yang S.J."/>
            <person name="Cho J.C."/>
        </authorList>
    </citation>
    <scope>NUCLEOTIDE SEQUENCE [LARGE SCALE GENOMIC DNA]</scope>
    <source>
        <strain evidence="1 2">IMCC3088</strain>
    </source>
</reference>